<dbReference type="Pfam" id="PF12680">
    <property type="entry name" value="SnoaL_2"/>
    <property type="match status" value="1"/>
</dbReference>
<keyword evidence="3" id="KW-1185">Reference proteome</keyword>
<dbReference type="Proteomes" id="UP000033514">
    <property type="component" value="Unassembled WGS sequence"/>
</dbReference>
<evidence type="ECO:0000313" key="3">
    <source>
        <dbReference type="Proteomes" id="UP000033514"/>
    </source>
</evidence>
<dbReference type="SUPFAM" id="SSF54427">
    <property type="entry name" value="NTF2-like"/>
    <property type="match status" value="1"/>
</dbReference>
<evidence type="ECO:0000259" key="1">
    <source>
        <dbReference type="Pfam" id="PF12680"/>
    </source>
</evidence>
<dbReference type="Gene3D" id="3.10.450.50">
    <property type="match status" value="1"/>
</dbReference>
<evidence type="ECO:0000313" key="2">
    <source>
        <dbReference type="EMBL" id="KKB78860.1"/>
    </source>
</evidence>
<name>A0A0F5L9C6_9HYPH</name>
<dbReference type="PATRIC" id="fig|361041.3.peg.1408"/>
<organism evidence="2 3">
    <name type="scientific">Devosia soli</name>
    <dbReference type="NCBI Taxonomy" id="361041"/>
    <lineage>
        <taxon>Bacteria</taxon>
        <taxon>Pseudomonadati</taxon>
        <taxon>Pseudomonadota</taxon>
        <taxon>Alphaproteobacteria</taxon>
        <taxon>Hyphomicrobiales</taxon>
        <taxon>Devosiaceae</taxon>
        <taxon>Devosia</taxon>
    </lineage>
</organism>
<dbReference type="EMBL" id="LAJG01000021">
    <property type="protein sequence ID" value="KKB78860.1"/>
    <property type="molecule type" value="Genomic_DNA"/>
</dbReference>
<dbReference type="AlphaFoldDB" id="A0A0F5L9C6"/>
<protein>
    <recommendedName>
        <fullName evidence="1">SnoaL-like domain-containing protein</fullName>
    </recommendedName>
</protein>
<dbReference type="STRING" id="361041.VW35_10250"/>
<feature type="domain" description="SnoaL-like" evidence="1">
    <location>
        <begin position="15"/>
        <end position="127"/>
    </location>
</feature>
<proteinExistence type="predicted"/>
<comment type="caution">
    <text evidence="2">The sequence shown here is derived from an EMBL/GenBank/DDBJ whole genome shotgun (WGS) entry which is preliminary data.</text>
</comment>
<accession>A0A0F5L9C6</accession>
<gene>
    <name evidence="2" type="ORF">VW35_10250</name>
</gene>
<reference evidence="2 3" key="1">
    <citation type="submission" date="2015-03" db="EMBL/GenBank/DDBJ databases">
        <authorList>
            <person name="Hassan Y.I."/>
            <person name="Lepp D."/>
            <person name="Zhou T."/>
        </authorList>
    </citation>
    <scope>NUCLEOTIDE SEQUENCE [LARGE SCALE GENOMIC DNA]</scope>
    <source>
        <strain evidence="2 3">GH2-10</strain>
    </source>
</reference>
<dbReference type="InterPro" id="IPR037401">
    <property type="entry name" value="SnoaL-like"/>
</dbReference>
<dbReference type="OrthoDB" id="3475938at2"/>
<sequence>MEVNMTSSNPITIARALHAALETGASGEVLRALFTPHATTLEHPNAIKPQGGSATLDQMLSASIAGAKLLARQHYELVDAIAHENLAILRVIWTATIAADAGPFAAGQELRAHIAQFITTEGERISRIETFDCYDPF</sequence>
<dbReference type="InterPro" id="IPR032710">
    <property type="entry name" value="NTF2-like_dom_sf"/>
</dbReference>